<dbReference type="RefSeq" id="WP_066034429.1">
    <property type="nucleotide sequence ID" value="NZ_CP016907.1"/>
</dbReference>
<dbReference type="PROSITE" id="PS50110">
    <property type="entry name" value="RESPONSE_REGULATORY"/>
    <property type="match status" value="1"/>
</dbReference>
<dbReference type="Pfam" id="PF00072">
    <property type="entry name" value="Response_reg"/>
    <property type="match status" value="1"/>
</dbReference>
<dbReference type="InterPro" id="IPR011006">
    <property type="entry name" value="CheY-like_superfamily"/>
</dbReference>
<dbReference type="GO" id="GO:0000160">
    <property type="term" value="P:phosphorelay signal transduction system"/>
    <property type="evidence" value="ECO:0007669"/>
    <property type="project" value="InterPro"/>
</dbReference>
<evidence type="ECO:0000313" key="3">
    <source>
        <dbReference type="EMBL" id="AOC96553.1"/>
    </source>
</evidence>
<dbReference type="Proteomes" id="UP000093276">
    <property type="component" value="Chromosome"/>
</dbReference>
<dbReference type="AlphaFoldDB" id="A0AAC9D4B8"/>
<dbReference type="EMBL" id="CP016907">
    <property type="protein sequence ID" value="AOC96553.1"/>
    <property type="molecule type" value="Genomic_DNA"/>
</dbReference>
<gene>
    <name evidence="3" type="primary">cheB_1</name>
    <name evidence="3" type="ORF">BB050_03464</name>
</gene>
<feature type="domain" description="Response regulatory" evidence="2">
    <location>
        <begin position="12"/>
        <end position="139"/>
    </location>
</feature>
<feature type="modified residue" description="4-aspartylphosphate" evidence="1">
    <location>
        <position position="69"/>
    </location>
</feature>
<dbReference type="SUPFAM" id="SSF52172">
    <property type="entry name" value="CheY-like"/>
    <property type="match status" value="1"/>
</dbReference>
<dbReference type="GO" id="GO:0008984">
    <property type="term" value="F:protein-glutamate methylesterase activity"/>
    <property type="evidence" value="ECO:0007669"/>
    <property type="project" value="UniProtKB-EC"/>
</dbReference>
<accession>A0AAC9D4B8</accession>
<proteinExistence type="predicted"/>
<dbReference type="InterPro" id="IPR001789">
    <property type="entry name" value="Sig_transdc_resp-reg_receiver"/>
</dbReference>
<keyword evidence="1" id="KW-0597">Phosphoprotein</keyword>
<keyword evidence="3" id="KW-0378">Hydrolase</keyword>
<reference evidence="3 4" key="1">
    <citation type="submission" date="2016-08" db="EMBL/GenBank/DDBJ databases">
        <title>Complete genome sequence of Flavobacterium johnsoniae strain GSE09, a volatile-producing biocontrol agent isolated from cucumber (Cucumis sativus).</title>
        <authorList>
            <person name="Jeong J.-J."/>
            <person name="Oh J.Y."/>
            <person name="Jim Y.J."/>
            <person name="Sang M.K."/>
            <person name="Kim K.D."/>
        </authorList>
    </citation>
    <scope>NUCLEOTIDE SEQUENCE [LARGE SCALE GENOMIC DNA]</scope>
    <source>
        <strain evidence="3 4">GSE09</strain>
    </source>
</reference>
<evidence type="ECO:0000313" key="4">
    <source>
        <dbReference type="Proteomes" id="UP000093276"/>
    </source>
</evidence>
<dbReference type="PANTHER" id="PTHR44520">
    <property type="entry name" value="RESPONSE REGULATOR RCP1-RELATED"/>
    <property type="match status" value="1"/>
</dbReference>
<dbReference type="InterPro" id="IPR052893">
    <property type="entry name" value="TCS_response_regulator"/>
</dbReference>
<dbReference type="KEGG" id="fjg:BB050_03464"/>
<name>A0AAC9D4B8_9FLAO</name>
<dbReference type="GeneID" id="32309334"/>
<dbReference type="EC" id="3.1.1.61" evidence="3"/>
<dbReference type="SMART" id="SM00448">
    <property type="entry name" value="REC"/>
    <property type="match status" value="1"/>
</dbReference>
<dbReference type="PANTHER" id="PTHR44520:SF2">
    <property type="entry name" value="RESPONSE REGULATOR RCP1"/>
    <property type="match status" value="1"/>
</dbReference>
<evidence type="ECO:0000259" key="2">
    <source>
        <dbReference type="PROSITE" id="PS50110"/>
    </source>
</evidence>
<sequence>MEAASQKTFYKKVLVVDDNPTDRFIAKKMIEKCSFAQETILCESAQQALEYLIALEDEPDALPDFIFLDISMPGMDGYEFLEQYATFPEVIKAKCIILMLTTSLHPDDIERAQSNPLVIRFINKPISRDKLEMISNDFPAEN</sequence>
<protein>
    <submittedName>
        <fullName evidence="3">Chemotaxis response regulator protein-glutamate methylesterase</fullName>
        <ecNumber evidence="3">3.1.1.61</ecNumber>
    </submittedName>
</protein>
<dbReference type="Gene3D" id="3.40.50.2300">
    <property type="match status" value="1"/>
</dbReference>
<evidence type="ECO:0000256" key="1">
    <source>
        <dbReference type="PROSITE-ProRule" id="PRU00169"/>
    </source>
</evidence>
<organism evidence="3 4">
    <name type="scientific">Flavobacterium anhuiense</name>
    <dbReference type="NCBI Taxonomy" id="459526"/>
    <lineage>
        <taxon>Bacteria</taxon>
        <taxon>Pseudomonadati</taxon>
        <taxon>Bacteroidota</taxon>
        <taxon>Flavobacteriia</taxon>
        <taxon>Flavobacteriales</taxon>
        <taxon>Flavobacteriaceae</taxon>
        <taxon>Flavobacterium</taxon>
    </lineage>
</organism>